<dbReference type="Proteomes" id="UP000014480">
    <property type="component" value="Unassembled WGS sequence"/>
</dbReference>
<dbReference type="EMBL" id="AMCV02000007">
    <property type="protein sequence ID" value="TDZ23104.1"/>
    <property type="molecule type" value="Genomic_DNA"/>
</dbReference>
<keyword evidence="2" id="KW-1185">Reference proteome</keyword>
<evidence type="ECO:0000313" key="2">
    <source>
        <dbReference type="Proteomes" id="UP000014480"/>
    </source>
</evidence>
<dbReference type="AlphaFoldDB" id="A0A484FZY8"/>
<comment type="caution">
    <text evidence="1">The sequence shown here is derived from an EMBL/GenBank/DDBJ whole genome shotgun (WGS) entry which is preliminary data.</text>
</comment>
<evidence type="ECO:0000313" key="1">
    <source>
        <dbReference type="EMBL" id="TDZ23104.1"/>
    </source>
</evidence>
<gene>
    <name evidence="1" type="ORF">Cob_v003973</name>
</gene>
<proteinExistence type="predicted"/>
<protein>
    <submittedName>
        <fullName evidence="1">Uncharacterized protein</fullName>
    </submittedName>
</protein>
<reference evidence="2" key="1">
    <citation type="journal article" date="2013" name="New Phytol.">
        <title>Comparative genomic and transcriptomic analyses reveal the hemibiotrophic stage shift of Colletotrichum fungi.</title>
        <authorList>
            <person name="Gan P."/>
            <person name="Ikeda K."/>
            <person name="Irieda H."/>
            <person name="Narusaka M."/>
            <person name="O'Connell R.J."/>
            <person name="Narusaka Y."/>
            <person name="Takano Y."/>
            <person name="Kubo Y."/>
            <person name="Shirasu K."/>
        </authorList>
    </citation>
    <scope>NUCLEOTIDE SEQUENCE [LARGE SCALE GENOMIC DNA]</scope>
    <source>
        <strain evidence="2">104-T / ATCC 96160 / CBS 514.97 / LARS 414 / MAFF 240422</strain>
    </source>
</reference>
<sequence length="162" mass="17721">MGGSHEPIEQTARLLPVILSSTKQTVSTQTGRGTAQVPRSVGQAVGVAAGELGLELELELDLACAFGLRKTSVRPVRAKLTSRLSWALATHFSIVGFCHASPRLAQSQRHANFLSFATTPLNKDPRAHDLDQSNQDLQRTTLVRLLRDRSLQRKNKTVLFLA</sequence>
<reference evidence="2" key="2">
    <citation type="journal article" date="2019" name="Mol. Plant Microbe Interact.">
        <title>Genome sequence resources for four phytopathogenic fungi from the Colletotrichum orbiculare species complex.</title>
        <authorList>
            <person name="Gan P."/>
            <person name="Tsushima A."/>
            <person name="Narusaka M."/>
            <person name="Narusaka Y."/>
            <person name="Takano Y."/>
            <person name="Kubo Y."/>
            <person name="Shirasu K."/>
        </authorList>
    </citation>
    <scope>GENOME REANNOTATION</scope>
    <source>
        <strain evidence="2">104-T / ATCC 96160 / CBS 514.97 / LARS 414 / MAFF 240422</strain>
    </source>
</reference>
<accession>A0A484FZY8</accession>
<organism evidence="1 2">
    <name type="scientific">Colletotrichum orbiculare (strain 104-T / ATCC 96160 / CBS 514.97 / LARS 414 / MAFF 240422)</name>
    <name type="common">Cucumber anthracnose fungus</name>
    <name type="synonym">Colletotrichum lagenarium</name>
    <dbReference type="NCBI Taxonomy" id="1213857"/>
    <lineage>
        <taxon>Eukaryota</taxon>
        <taxon>Fungi</taxon>
        <taxon>Dikarya</taxon>
        <taxon>Ascomycota</taxon>
        <taxon>Pezizomycotina</taxon>
        <taxon>Sordariomycetes</taxon>
        <taxon>Hypocreomycetidae</taxon>
        <taxon>Glomerellales</taxon>
        <taxon>Glomerellaceae</taxon>
        <taxon>Colletotrichum</taxon>
        <taxon>Colletotrichum orbiculare species complex</taxon>
    </lineage>
</organism>
<name>A0A484FZY8_COLOR</name>